<evidence type="ECO:0000313" key="2">
    <source>
        <dbReference type="Proteomes" id="UP001321542"/>
    </source>
</evidence>
<proteinExistence type="predicted"/>
<reference evidence="1 2" key="1">
    <citation type="journal article" date="2010" name="ChemBioChem">
        <title>Cloning and characterization of the biosynthetic gene cluster of 16-membered macrolide antibiotic FD-891: involvement of a dual functional cytochrome P450 monooxygenase catalyzing epoxidation and hydroxylation.</title>
        <authorList>
            <person name="Kudo F."/>
            <person name="Motegi A."/>
            <person name="Mizoue K."/>
            <person name="Eguchi T."/>
        </authorList>
    </citation>
    <scope>NUCLEOTIDE SEQUENCE [LARGE SCALE GENOMIC DNA]</scope>
    <source>
        <strain evidence="1 2">A-8890</strain>
    </source>
</reference>
<protein>
    <submittedName>
        <fullName evidence="1">Uncharacterized protein</fullName>
    </submittedName>
</protein>
<accession>A0ABN5V8L5</accession>
<dbReference type="EMBL" id="AP018448">
    <property type="protein sequence ID" value="BBC29319.1"/>
    <property type="molecule type" value="Genomic_DNA"/>
</dbReference>
<evidence type="ECO:0000313" key="1">
    <source>
        <dbReference type="EMBL" id="BBC29319.1"/>
    </source>
</evidence>
<keyword evidence="2" id="KW-1185">Reference proteome</keyword>
<gene>
    <name evidence="1" type="ORF">SGFS_006130</name>
</gene>
<sequence>MDIRLLSVGRDGRMVTVVDWGQMGDVEDAPVKAFKKTTTAAVNKLH</sequence>
<dbReference type="Proteomes" id="UP001321542">
    <property type="component" value="Chromosome"/>
</dbReference>
<name>A0ABN5V8L5_9ACTN</name>
<reference evidence="1 2" key="2">
    <citation type="journal article" date="2023" name="ChemBioChem">
        <title>Acyltransferase Domain Exchange between Two Independent Type I Polyketide Synthases in the Same Producer Strain of Macrolide Antibiotics.</title>
        <authorList>
            <person name="Kudo F."/>
            <person name="Kishikawa K."/>
            <person name="Tsuboi K."/>
            <person name="Kido T."/>
            <person name="Usui T."/>
            <person name="Hashimoto J."/>
            <person name="Shin-Ya K."/>
            <person name="Miyanaga A."/>
            <person name="Eguchi T."/>
        </authorList>
    </citation>
    <scope>NUCLEOTIDE SEQUENCE [LARGE SCALE GENOMIC DNA]</scope>
    <source>
        <strain evidence="1 2">A-8890</strain>
    </source>
</reference>
<organism evidence="1 2">
    <name type="scientific">Streptomyces graminofaciens</name>
    <dbReference type="NCBI Taxonomy" id="68212"/>
    <lineage>
        <taxon>Bacteria</taxon>
        <taxon>Bacillati</taxon>
        <taxon>Actinomycetota</taxon>
        <taxon>Actinomycetes</taxon>
        <taxon>Kitasatosporales</taxon>
        <taxon>Streptomycetaceae</taxon>
        <taxon>Streptomyces</taxon>
    </lineage>
</organism>